<dbReference type="Pfam" id="PF02933">
    <property type="entry name" value="CDC48_2"/>
    <property type="match status" value="1"/>
</dbReference>
<dbReference type="CDD" id="cd19503">
    <property type="entry name" value="RecA-like_CDC48_NLV2_r1-like"/>
    <property type="match status" value="1"/>
</dbReference>
<dbReference type="InterPro" id="IPR027417">
    <property type="entry name" value="P-loop_NTPase"/>
</dbReference>
<comment type="caution">
    <text evidence="8">The sequence shown here is derived from an EMBL/GenBank/DDBJ whole genome shotgun (WGS) entry which is preliminary data.</text>
</comment>
<dbReference type="InterPro" id="IPR004201">
    <property type="entry name" value="Cdc48_dom2"/>
</dbReference>
<evidence type="ECO:0000259" key="7">
    <source>
        <dbReference type="SMART" id="SM01073"/>
    </source>
</evidence>
<dbReference type="SMART" id="SM01073">
    <property type="entry name" value="CDC48_N"/>
    <property type="match status" value="1"/>
</dbReference>
<dbReference type="NCBIfam" id="TIGR01243">
    <property type="entry name" value="CDC48"/>
    <property type="match status" value="1"/>
</dbReference>
<feature type="domain" description="CDC48" evidence="6">
    <location>
        <begin position="124"/>
        <end position="208"/>
    </location>
</feature>
<feature type="domain" description="AAA+ ATPase" evidence="5">
    <location>
        <begin position="252"/>
        <end position="388"/>
    </location>
</feature>
<evidence type="ECO:0000256" key="3">
    <source>
        <dbReference type="RuleBase" id="RU003651"/>
    </source>
</evidence>
<comment type="similarity">
    <text evidence="3">Belongs to the AAA ATPase family.</text>
</comment>
<dbReference type="PANTHER" id="PTHR23077">
    <property type="entry name" value="AAA-FAMILY ATPASE"/>
    <property type="match status" value="1"/>
</dbReference>
<reference evidence="8 9" key="1">
    <citation type="journal article" date="2019" name="Int. J. Syst. Evol. Microbiol.">
        <title>The Global Catalogue of Microorganisms (GCM) 10K type strain sequencing project: providing services to taxonomists for standard genome sequencing and annotation.</title>
        <authorList>
            <consortium name="The Broad Institute Genomics Platform"/>
            <consortium name="The Broad Institute Genome Sequencing Center for Infectious Disease"/>
            <person name="Wu L."/>
            <person name="Ma J."/>
        </authorList>
    </citation>
    <scope>NUCLEOTIDE SEQUENCE [LARGE SCALE GENOMIC DNA]</scope>
    <source>
        <strain evidence="8 9">JCM 14162</strain>
    </source>
</reference>
<evidence type="ECO:0000256" key="4">
    <source>
        <dbReference type="SAM" id="MobiDB-lite"/>
    </source>
</evidence>
<dbReference type="Proteomes" id="UP001500713">
    <property type="component" value="Unassembled WGS sequence"/>
</dbReference>
<evidence type="ECO:0000259" key="5">
    <source>
        <dbReference type="SMART" id="SM00382"/>
    </source>
</evidence>
<dbReference type="PANTHER" id="PTHR23077:SF171">
    <property type="entry name" value="NUCLEAR VALOSIN-CONTAINING PROTEIN-LIKE"/>
    <property type="match status" value="1"/>
</dbReference>
<dbReference type="SMART" id="SM01072">
    <property type="entry name" value="CDC48_2"/>
    <property type="match status" value="1"/>
</dbReference>
<dbReference type="Pfam" id="PF00004">
    <property type="entry name" value="AAA"/>
    <property type="match status" value="2"/>
</dbReference>
<name>A0ABN1B031_9SPHN</name>
<proteinExistence type="inferred from homology"/>
<protein>
    <submittedName>
        <fullName evidence="8">CDC48 family AAA ATPase</fullName>
    </submittedName>
</protein>
<keyword evidence="9" id="KW-1185">Reference proteome</keyword>
<feature type="region of interest" description="Disordered" evidence="4">
    <location>
        <begin position="1"/>
        <end position="23"/>
    </location>
</feature>
<dbReference type="InterPro" id="IPR041569">
    <property type="entry name" value="AAA_lid_3"/>
</dbReference>
<sequence length="782" mass="86210">MSDPKSDPQSDPESETEPDPNMIKLQVANARPEDSGRGLARLSRENLGKLGLQEGDVVEISGKQATPARAVLPYPEDEGLDFVRLDGLQRANSGVGSGDFVEIRKVESKAAKKVVFAPAQKDLRLHGSGAGLKRSFMGRPLNAGDFVATHGQQQVDRSDMPPQLQQMLAAPAFSLTQIRLMVVSTAPKGFVHIDENTEVELRPEYEESTEHRRADVTYDDIGGLHETIDQLREMVELPLRYPQLFTRLGVDPPRGVLLHGPPGTGKTRLARAVANESDAEFFLINGPEIMGSAYGESEKKLREVFEAATKAAPSILFIDEIDSIAPKRGEVQGETEKRLVAQLLTLMDGLESRVNLVVIAATNRPEAIDEALRRPGRFDREIIVGVPDLRGRKEILGIHTRGMPLESAVNLTELARTTYGFVGADLAALTREAAIEAVRRIMPKLDLESETVPPEVLEELVVRRDDFVEALKRVQPSAMREVMVQAPDVRWEDIGGLDEAQMRLKEGIELPMKSPEAFAKLGIRPAKGFLLYGPPGTGKTLLAKAVAREAEANFIATKSSDLLSKWYGESEQQIARLFARARQVAPTVLFIDEIDSLVPARGRGMGEPQVTERVVNTILAEMDGLEEMQSVILIGATNRPGLVDPALLRPGRFDELVYVPVPEKDGRRRILAIHTAEMPMAKDVDLDEIAERAERYSGADLEDLVRRAGLYALREHGGLVETVAMKHFEKALKESRASVTPEMEEEYSKMEAQLKQNAMRAEPIGFVAPGMLTPVRDSKHDF</sequence>
<dbReference type="Pfam" id="PF02359">
    <property type="entry name" value="CDC48_N"/>
    <property type="match status" value="1"/>
</dbReference>
<dbReference type="InterPro" id="IPR003959">
    <property type="entry name" value="ATPase_AAA_core"/>
</dbReference>
<feature type="domain" description="AAA+ ATPase" evidence="5">
    <location>
        <begin position="525"/>
        <end position="663"/>
    </location>
</feature>
<evidence type="ECO:0000256" key="1">
    <source>
        <dbReference type="ARBA" id="ARBA00022741"/>
    </source>
</evidence>
<evidence type="ECO:0000313" key="9">
    <source>
        <dbReference type="Proteomes" id="UP001500713"/>
    </source>
</evidence>
<dbReference type="SUPFAM" id="SSF50692">
    <property type="entry name" value="ADC-like"/>
    <property type="match status" value="1"/>
</dbReference>
<organism evidence="8 9">
    <name type="scientific">Parasphingorhabdus litoris</name>
    <dbReference type="NCBI Taxonomy" id="394733"/>
    <lineage>
        <taxon>Bacteria</taxon>
        <taxon>Pseudomonadati</taxon>
        <taxon>Pseudomonadota</taxon>
        <taxon>Alphaproteobacteria</taxon>
        <taxon>Sphingomonadales</taxon>
        <taxon>Sphingomonadaceae</taxon>
        <taxon>Parasphingorhabdus</taxon>
    </lineage>
</organism>
<evidence type="ECO:0000259" key="6">
    <source>
        <dbReference type="SMART" id="SM01072"/>
    </source>
</evidence>
<dbReference type="EMBL" id="BAAAEM010000003">
    <property type="protein sequence ID" value="GAA0487152.1"/>
    <property type="molecule type" value="Genomic_DNA"/>
</dbReference>
<dbReference type="InterPro" id="IPR003338">
    <property type="entry name" value="CDC4_N-term_subdom"/>
</dbReference>
<dbReference type="SUPFAM" id="SSF52540">
    <property type="entry name" value="P-loop containing nucleoside triphosphate hydrolases"/>
    <property type="match status" value="2"/>
</dbReference>
<dbReference type="SMART" id="SM00382">
    <property type="entry name" value="AAA"/>
    <property type="match status" value="2"/>
</dbReference>
<feature type="domain" description="CDC48 N-terminal subdomain" evidence="7">
    <location>
        <begin position="24"/>
        <end position="108"/>
    </location>
</feature>
<gene>
    <name evidence="8" type="ORF">GCM10009096_32510</name>
</gene>
<evidence type="ECO:0000313" key="8">
    <source>
        <dbReference type="EMBL" id="GAA0487152.1"/>
    </source>
</evidence>
<dbReference type="InterPro" id="IPR050168">
    <property type="entry name" value="AAA_ATPase_domain"/>
</dbReference>
<dbReference type="Gene3D" id="1.10.8.60">
    <property type="match status" value="2"/>
</dbReference>
<dbReference type="SUPFAM" id="SSF54585">
    <property type="entry name" value="Cdc48 domain 2-like"/>
    <property type="match status" value="1"/>
</dbReference>
<dbReference type="InterPro" id="IPR029067">
    <property type="entry name" value="CDC48_domain_2-like_sf"/>
</dbReference>
<dbReference type="InterPro" id="IPR003960">
    <property type="entry name" value="ATPase_AAA_CS"/>
</dbReference>
<keyword evidence="1 3" id="KW-0547">Nucleotide-binding</keyword>
<dbReference type="InterPro" id="IPR003593">
    <property type="entry name" value="AAA+_ATPase"/>
</dbReference>
<dbReference type="Gene3D" id="3.10.330.10">
    <property type="match status" value="1"/>
</dbReference>
<dbReference type="Pfam" id="PF17862">
    <property type="entry name" value="AAA_lid_3"/>
    <property type="match status" value="2"/>
</dbReference>
<accession>A0ABN1B031</accession>
<dbReference type="Gene3D" id="3.40.50.300">
    <property type="entry name" value="P-loop containing nucleotide triphosphate hydrolases"/>
    <property type="match status" value="2"/>
</dbReference>
<dbReference type="Gene3D" id="2.40.40.20">
    <property type="match status" value="1"/>
</dbReference>
<dbReference type="InterPro" id="IPR009010">
    <property type="entry name" value="Asp_de-COase-like_dom_sf"/>
</dbReference>
<keyword evidence="2 3" id="KW-0067">ATP-binding</keyword>
<dbReference type="PROSITE" id="PS00674">
    <property type="entry name" value="AAA"/>
    <property type="match status" value="2"/>
</dbReference>
<dbReference type="InterPro" id="IPR005938">
    <property type="entry name" value="AAA_ATPase_CDC48"/>
</dbReference>
<evidence type="ECO:0000256" key="2">
    <source>
        <dbReference type="ARBA" id="ARBA00022840"/>
    </source>
</evidence>